<dbReference type="Gene3D" id="3.80.30.20">
    <property type="entry name" value="tm_1862 like domain"/>
    <property type="match status" value="1"/>
</dbReference>
<dbReference type="InterPro" id="IPR007197">
    <property type="entry name" value="rSAM"/>
</dbReference>
<evidence type="ECO:0000313" key="10">
    <source>
        <dbReference type="EMBL" id="SEP74984.1"/>
    </source>
</evidence>
<dbReference type="STRING" id="163.SAMN04487775_10499"/>
<evidence type="ECO:0000256" key="5">
    <source>
        <dbReference type="ARBA" id="ARBA00022723"/>
    </source>
</evidence>
<keyword evidence="6" id="KW-0408">Iron</keyword>
<keyword evidence="7" id="KW-0411">Iron-sulfur</keyword>
<dbReference type="GO" id="GO:0051539">
    <property type="term" value="F:4 iron, 4 sulfur cluster binding"/>
    <property type="evidence" value="ECO:0007669"/>
    <property type="project" value="UniProtKB-KW"/>
</dbReference>
<dbReference type="InterPro" id="IPR013848">
    <property type="entry name" value="Methylthiotransferase_N"/>
</dbReference>
<organism evidence="10 11">
    <name type="scientific">Treponema bryantii</name>
    <dbReference type="NCBI Taxonomy" id="163"/>
    <lineage>
        <taxon>Bacteria</taxon>
        <taxon>Pseudomonadati</taxon>
        <taxon>Spirochaetota</taxon>
        <taxon>Spirochaetia</taxon>
        <taxon>Spirochaetales</taxon>
        <taxon>Treponemataceae</taxon>
        <taxon>Treponema</taxon>
    </lineage>
</organism>
<dbReference type="NCBIfam" id="TIGR00089">
    <property type="entry name" value="MiaB/RimO family radical SAM methylthiotransferase"/>
    <property type="match status" value="1"/>
</dbReference>
<dbReference type="GO" id="GO:0046872">
    <property type="term" value="F:metal ion binding"/>
    <property type="evidence" value="ECO:0007669"/>
    <property type="project" value="UniProtKB-KW"/>
</dbReference>
<evidence type="ECO:0000259" key="9">
    <source>
        <dbReference type="PROSITE" id="PS51918"/>
    </source>
</evidence>
<keyword evidence="4" id="KW-0949">S-adenosyl-L-methionine</keyword>
<name>A0A1H9AE40_9SPIR</name>
<evidence type="ECO:0000256" key="6">
    <source>
        <dbReference type="ARBA" id="ARBA00023004"/>
    </source>
</evidence>
<dbReference type="NCBIfam" id="TIGR01579">
    <property type="entry name" value="MiaB-like-C"/>
    <property type="match status" value="1"/>
</dbReference>
<dbReference type="SFLD" id="SFLDG01082">
    <property type="entry name" value="B12-binding_domain_containing"/>
    <property type="match status" value="1"/>
</dbReference>
<dbReference type="InterPro" id="IPR006638">
    <property type="entry name" value="Elp3/MiaA/NifB-like_rSAM"/>
</dbReference>
<dbReference type="EMBL" id="FOFU01000001">
    <property type="protein sequence ID" value="SEP74984.1"/>
    <property type="molecule type" value="Genomic_DNA"/>
</dbReference>
<dbReference type="InterPro" id="IPR005839">
    <property type="entry name" value="Methylthiotransferase"/>
</dbReference>
<dbReference type="PROSITE" id="PS01278">
    <property type="entry name" value="MTTASE_RADICAL"/>
    <property type="match status" value="1"/>
</dbReference>
<dbReference type="PANTHER" id="PTHR11918">
    <property type="entry name" value="RADICAL SAM PROTEINS"/>
    <property type="match status" value="1"/>
</dbReference>
<dbReference type="InterPro" id="IPR006467">
    <property type="entry name" value="MiaB-like_bact"/>
</dbReference>
<gene>
    <name evidence="10" type="ORF">SAMN04487977_101305</name>
</gene>
<evidence type="ECO:0000259" key="8">
    <source>
        <dbReference type="PROSITE" id="PS51449"/>
    </source>
</evidence>
<dbReference type="PROSITE" id="PS51449">
    <property type="entry name" value="MTTASE_N"/>
    <property type="match status" value="1"/>
</dbReference>
<feature type="domain" description="Radical SAM core" evidence="9">
    <location>
        <begin position="164"/>
        <end position="394"/>
    </location>
</feature>
<dbReference type="SFLD" id="SFLDS00029">
    <property type="entry name" value="Radical_SAM"/>
    <property type="match status" value="1"/>
</dbReference>
<dbReference type="InterPro" id="IPR020612">
    <property type="entry name" value="Methylthiotransferase_CS"/>
</dbReference>
<dbReference type="Pfam" id="PF00919">
    <property type="entry name" value="UPF0004"/>
    <property type="match status" value="1"/>
</dbReference>
<protein>
    <submittedName>
        <fullName evidence="10">Threonylcarbamoyladenosine tRNA methylthiotransferase MtaB</fullName>
    </submittedName>
</protein>
<dbReference type="Gene3D" id="3.40.50.12160">
    <property type="entry name" value="Methylthiotransferase, N-terminal domain"/>
    <property type="match status" value="1"/>
</dbReference>
<evidence type="ECO:0000256" key="3">
    <source>
        <dbReference type="ARBA" id="ARBA00022679"/>
    </source>
</evidence>
<proteinExistence type="predicted"/>
<keyword evidence="2" id="KW-0004">4Fe-4S</keyword>
<accession>A0A1H9AE40</accession>
<dbReference type="InterPro" id="IPR038135">
    <property type="entry name" value="Methylthiotransferase_N_sf"/>
</dbReference>
<dbReference type="Proteomes" id="UP000182360">
    <property type="component" value="Unassembled WGS sequence"/>
</dbReference>
<dbReference type="RefSeq" id="WP_074640241.1">
    <property type="nucleotide sequence ID" value="NZ_FOFU01000001.1"/>
</dbReference>
<dbReference type="GO" id="GO:0035598">
    <property type="term" value="F:tRNA (N(6)-L-threonylcarbamoyladenosine(37)-C(2))-methylthiotransferase activity"/>
    <property type="evidence" value="ECO:0007669"/>
    <property type="project" value="TreeGrafter"/>
</dbReference>
<evidence type="ECO:0000256" key="7">
    <source>
        <dbReference type="ARBA" id="ARBA00023014"/>
    </source>
</evidence>
<dbReference type="AlphaFoldDB" id="A0A1H9AE40"/>
<dbReference type="InterPro" id="IPR058240">
    <property type="entry name" value="rSAM_sf"/>
</dbReference>
<evidence type="ECO:0000313" key="11">
    <source>
        <dbReference type="Proteomes" id="UP000182360"/>
    </source>
</evidence>
<comment type="cofactor">
    <cofactor evidence="1">
        <name>[4Fe-4S] cluster</name>
        <dbReference type="ChEBI" id="CHEBI:49883"/>
    </cofactor>
</comment>
<keyword evidence="3 10" id="KW-0808">Transferase</keyword>
<reference evidence="10 11" key="1">
    <citation type="submission" date="2016-10" db="EMBL/GenBank/DDBJ databases">
        <authorList>
            <person name="de Groot N.N."/>
        </authorList>
    </citation>
    <scope>NUCLEOTIDE SEQUENCE [LARGE SCALE GENOMIC DNA]</scope>
    <source>
        <strain evidence="10 11">B25</strain>
    </source>
</reference>
<dbReference type="Pfam" id="PF04055">
    <property type="entry name" value="Radical_SAM"/>
    <property type="match status" value="1"/>
</dbReference>
<evidence type="ECO:0000256" key="4">
    <source>
        <dbReference type="ARBA" id="ARBA00022691"/>
    </source>
</evidence>
<evidence type="ECO:0000256" key="1">
    <source>
        <dbReference type="ARBA" id="ARBA00001966"/>
    </source>
</evidence>
<dbReference type="CDD" id="cd01335">
    <property type="entry name" value="Radical_SAM"/>
    <property type="match status" value="1"/>
</dbReference>
<evidence type="ECO:0000256" key="2">
    <source>
        <dbReference type="ARBA" id="ARBA00022485"/>
    </source>
</evidence>
<keyword evidence="11" id="KW-1185">Reference proteome</keyword>
<dbReference type="InterPro" id="IPR023404">
    <property type="entry name" value="rSAM_horseshoe"/>
</dbReference>
<sequence length="477" mass="53201">MSEIRIETLGCRLNQIESEATAQFFTDAGFSVSMEGLTSSSDTDETTLLSIINTCTVTQKAEQKARRLIRLMLKKFPSAVIIVTGCYAQLSEKQISEIDPRICVIGGQMKSRLSTVPALLKETKETVDWNPLSFAKSIKKNITSAPQLKPGFPEDSFKLSATSFLSHSRASLKIQDGCNNNCAFCAIHIARGHSVSIDVQTAIDRVQELEAKGQEEVVLTSVNIGQYRGEYNGEYYNFTELLALLLAKTNKIHFRISSLYPDVVDEKFCRVISDDRVQPHFHISVQSGSSKILAAMNRPYSVQSVIDACKRLNMAKNKPFLACDIITGFPGETDEDFEQTMHLCKECDFAWVHAFPYSERPGTVAVTMKNKVPQSVSGERAKTLTDWAVAQKIKYVEQFIDTEHKAVLETVKRPMALAAGGKQSRFIYHAVTDNFIHCEIISDKQIAANQMLKIRLTKVLSERIKKGGDIESSAEFL</sequence>
<feature type="domain" description="MTTase N-terminal" evidence="8">
    <location>
        <begin position="2"/>
        <end position="125"/>
    </location>
</feature>
<dbReference type="SMART" id="SM00729">
    <property type="entry name" value="Elp3"/>
    <property type="match status" value="1"/>
</dbReference>
<keyword evidence="5" id="KW-0479">Metal-binding</keyword>
<dbReference type="SUPFAM" id="SSF102114">
    <property type="entry name" value="Radical SAM enzymes"/>
    <property type="match status" value="1"/>
</dbReference>
<dbReference type="PANTHER" id="PTHR11918:SF45">
    <property type="entry name" value="THREONYLCARBAMOYLADENOSINE TRNA METHYLTHIOTRANSFERASE"/>
    <property type="match status" value="1"/>
</dbReference>
<dbReference type="PROSITE" id="PS51918">
    <property type="entry name" value="RADICAL_SAM"/>
    <property type="match status" value="1"/>
</dbReference>